<comment type="caution">
    <text evidence="1">The sequence shown here is derived from an EMBL/GenBank/DDBJ whole genome shotgun (WGS) entry which is preliminary data.</text>
</comment>
<dbReference type="AlphaFoldDB" id="A0AAD6QRY6"/>
<sequence>MNDNMGSKPKQFIIHAKHLTVQSKQSLSLYNVIVWVAGLLSSNPRLRSSKMKNKVVYGFCTDHRSKPGSQYVSFIIVFIKITLPSCVKGSYNWKSR</sequence>
<dbReference type="EMBL" id="JAQIZT010000006">
    <property type="protein sequence ID" value="KAJ6995379.1"/>
    <property type="molecule type" value="Genomic_DNA"/>
</dbReference>
<protein>
    <submittedName>
        <fullName evidence="1">Uncharacterized protein</fullName>
    </submittedName>
</protein>
<name>A0AAD6QRY6_9ROSI</name>
<dbReference type="Proteomes" id="UP001164929">
    <property type="component" value="Chromosome 6"/>
</dbReference>
<proteinExistence type="predicted"/>
<evidence type="ECO:0000313" key="1">
    <source>
        <dbReference type="EMBL" id="KAJ6995379.1"/>
    </source>
</evidence>
<reference evidence="1" key="1">
    <citation type="journal article" date="2023" name="Mol. Ecol. Resour.">
        <title>Chromosome-level genome assembly of a triploid poplar Populus alba 'Berolinensis'.</title>
        <authorList>
            <person name="Chen S."/>
            <person name="Yu Y."/>
            <person name="Wang X."/>
            <person name="Wang S."/>
            <person name="Zhang T."/>
            <person name="Zhou Y."/>
            <person name="He R."/>
            <person name="Meng N."/>
            <person name="Wang Y."/>
            <person name="Liu W."/>
            <person name="Liu Z."/>
            <person name="Liu J."/>
            <person name="Guo Q."/>
            <person name="Huang H."/>
            <person name="Sederoff R.R."/>
            <person name="Wang G."/>
            <person name="Qu G."/>
            <person name="Chen S."/>
        </authorList>
    </citation>
    <scope>NUCLEOTIDE SEQUENCE</scope>
    <source>
        <strain evidence="1">SC-2020</strain>
    </source>
</reference>
<keyword evidence="2" id="KW-1185">Reference proteome</keyword>
<accession>A0AAD6QRY6</accession>
<organism evidence="1 2">
    <name type="scientific">Populus alba x Populus x berolinensis</name>
    <dbReference type="NCBI Taxonomy" id="444605"/>
    <lineage>
        <taxon>Eukaryota</taxon>
        <taxon>Viridiplantae</taxon>
        <taxon>Streptophyta</taxon>
        <taxon>Embryophyta</taxon>
        <taxon>Tracheophyta</taxon>
        <taxon>Spermatophyta</taxon>
        <taxon>Magnoliopsida</taxon>
        <taxon>eudicotyledons</taxon>
        <taxon>Gunneridae</taxon>
        <taxon>Pentapetalae</taxon>
        <taxon>rosids</taxon>
        <taxon>fabids</taxon>
        <taxon>Malpighiales</taxon>
        <taxon>Salicaceae</taxon>
        <taxon>Saliceae</taxon>
        <taxon>Populus</taxon>
    </lineage>
</organism>
<evidence type="ECO:0000313" key="2">
    <source>
        <dbReference type="Proteomes" id="UP001164929"/>
    </source>
</evidence>
<gene>
    <name evidence="1" type="ORF">NC653_017989</name>
</gene>